<keyword evidence="2" id="KW-1185">Reference proteome</keyword>
<dbReference type="EMBL" id="CP089982">
    <property type="protein sequence ID" value="WXA94462.1"/>
    <property type="molecule type" value="Genomic_DNA"/>
</dbReference>
<evidence type="ECO:0000313" key="1">
    <source>
        <dbReference type="EMBL" id="WXA94462.1"/>
    </source>
</evidence>
<gene>
    <name evidence="1" type="ORF">LZC95_49450</name>
</gene>
<dbReference type="Proteomes" id="UP001379533">
    <property type="component" value="Chromosome"/>
</dbReference>
<organism evidence="1 2">
    <name type="scientific">Pendulispora brunnea</name>
    <dbReference type="NCBI Taxonomy" id="2905690"/>
    <lineage>
        <taxon>Bacteria</taxon>
        <taxon>Pseudomonadati</taxon>
        <taxon>Myxococcota</taxon>
        <taxon>Myxococcia</taxon>
        <taxon>Myxococcales</taxon>
        <taxon>Sorangiineae</taxon>
        <taxon>Pendulisporaceae</taxon>
        <taxon>Pendulispora</taxon>
    </lineage>
</organism>
<dbReference type="RefSeq" id="WP_394845068.1">
    <property type="nucleotide sequence ID" value="NZ_CP089982.1"/>
</dbReference>
<name>A0ABZ2KAR0_9BACT</name>
<protein>
    <submittedName>
        <fullName evidence="1">Uncharacterized protein</fullName>
    </submittedName>
</protein>
<sequence length="170" mass="18505">MTMLGERLERLERWGTMALPSGRSIEVQRTGSHETLRVVGNGGRVELTVHLTDAGPKLVFEAADIELHAAHTVSVACERFEVQAREEARIVAQQAAIETTAGDIALRANDNVVVVGEQIRLNCDKPDEIPPWMQEEFAARLASAADLTPSIPASDITGDADVVTEFDRAF</sequence>
<accession>A0ABZ2KAR0</accession>
<reference evidence="1 2" key="1">
    <citation type="submission" date="2021-12" db="EMBL/GenBank/DDBJ databases">
        <title>Discovery of the Pendulisporaceae a myxobacterial family with distinct sporulation behavior and unique specialized metabolism.</title>
        <authorList>
            <person name="Garcia R."/>
            <person name="Popoff A."/>
            <person name="Bader C.D."/>
            <person name="Loehr J."/>
            <person name="Walesch S."/>
            <person name="Walt C."/>
            <person name="Boldt J."/>
            <person name="Bunk B."/>
            <person name="Haeckl F.J.F.P.J."/>
            <person name="Gunesch A.P."/>
            <person name="Birkelbach J."/>
            <person name="Nuebel U."/>
            <person name="Pietschmann T."/>
            <person name="Bach T."/>
            <person name="Mueller R."/>
        </authorList>
    </citation>
    <scope>NUCLEOTIDE SEQUENCE [LARGE SCALE GENOMIC DNA]</scope>
    <source>
        <strain evidence="1 2">MSr12523</strain>
    </source>
</reference>
<evidence type="ECO:0000313" key="2">
    <source>
        <dbReference type="Proteomes" id="UP001379533"/>
    </source>
</evidence>
<proteinExistence type="predicted"/>